<proteinExistence type="predicted"/>
<accession>A0A829ZE58</accession>
<sequence length="39" mass="4433">MNNMKKVILSELIDTSLVRFEVLRGNATASISTPYYKKT</sequence>
<reference evidence="1 2" key="1">
    <citation type="journal article" date="2020" name="Microbiome">
        <title>Single-cell genomics of uncultured bacteria reveals dietary fiber responders in the mouse gut microbiota.</title>
        <authorList>
            <person name="Chijiiwa R."/>
            <person name="Hosokawa M."/>
            <person name="Kogawa M."/>
            <person name="Nishikawa Y."/>
            <person name="Ide K."/>
            <person name="Sakanashi C."/>
            <person name="Takahashi K."/>
            <person name="Takeyama H."/>
        </authorList>
    </citation>
    <scope>NUCLEOTIDE SEQUENCE [LARGE SCALE GENOMIC DNA]</scope>
    <source>
        <strain evidence="1">IMSAGC_017</strain>
    </source>
</reference>
<evidence type="ECO:0000313" key="1">
    <source>
        <dbReference type="EMBL" id="GFI42125.1"/>
    </source>
</evidence>
<dbReference type="Proteomes" id="UP000490821">
    <property type="component" value="Unassembled WGS sequence"/>
</dbReference>
<comment type="caution">
    <text evidence="1">The sequence shown here is derived from an EMBL/GenBank/DDBJ whole genome shotgun (WGS) entry which is preliminary data.</text>
</comment>
<dbReference type="EMBL" id="BLMI01000267">
    <property type="protein sequence ID" value="GFI42125.1"/>
    <property type="molecule type" value="Genomic_DNA"/>
</dbReference>
<dbReference type="AlphaFoldDB" id="A0A829ZE58"/>
<organism evidence="1 2">
    <name type="scientific">Thomasclavelia cocleata</name>
    <dbReference type="NCBI Taxonomy" id="69824"/>
    <lineage>
        <taxon>Bacteria</taxon>
        <taxon>Bacillati</taxon>
        <taxon>Bacillota</taxon>
        <taxon>Erysipelotrichia</taxon>
        <taxon>Erysipelotrichales</taxon>
        <taxon>Coprobacillaceae</taxon>
        <taxon>Thomasclavelia</taxon>
    </lineage>
</organism>
<name>A0A829ZE58_9FIRM</name>
<protein>
    <submittedName>
        <fullName evidence="1">Uncharacterized protein</fullName>
    </submittedName>
</protein>
<evidence type="ECO:0000313" key="2">
    <source>
        <dbReference type="Proteomes" id="UP000490821"/>
    </source>
</evidence>
<gene>
    <name evidence="1" type="ORF">IMSAGC017_02172</name>
</gene>